<comment type="caution">
    <text evidence="1">The sequence shown here is derived from an EMBL/GenBank/DDBJ whole genome shotgun (WGS) entry which is preliminary data.</text>
</comment>
<dbReference type="AlphaFoldDB" id="A0A7J6X4D4"/>
<sequence>MYFKWFDLPSFFFFKNGGSVRLVSGPGSRTLPSLSAQQYQNFQGPAMQLRSDLQQVQDYLQQYGEGYPDLHHAQIGARNFLEQYGEGYPDLHQRLISQRRWDSQQVEEHSQQYGAQGYPKLYHSKIGSQNLQEQILMDRTSDNSGQQYQNFQGLNPQLRWDSQQVQEHSQPYGSQGYPNFHHSQIGARNLQEQILMDRIMTIRNSLDYSIPQHSSTGASHDYQDPIVGDRFLGSSARYPNLQHSQIESFRKDQDQS</sequence>
<dbReference type="EMBL" id="JABWDY010005656">
    <property type="protein sequence ID" value="KAF5204253.1"/>
    <property type="molecule type" value="Genomic_DNA"/>
</dbReference>
<dbReference type="Proteomes" id="UP000554482">
    <property type="component" value="Unassembled WGS sequence"/>
</dbReference>
<reference evidence="1 2" key="1">
    <citation type="submission" date="2020-06" db="EMBL/GenBank/DDBJ databases">
        <title>Transcriptomic and genomic resources for Thalictrum thalictroides and T. hernandezii: Facilitating candidate gene discovery in an emerging model plant lineage.</title>
        <authorList>
            <person name="Arias T."/>
            <person name="Riano-Pachon D.M."/>
            <person name="Di Stilio V.S."/>
        </authorList>
    </citation>
    <scope>NUCLEOTIDE SEQUENCE [LARGE SCALE GENOMIC DNA]</scope>
    <source>
        <strain evidence="2">cv. WT478/WT964</strain>
        <tissue evidence="1">Leaves</tissue>
    </source>
</reference>
<accession>A0A7J6X4D4</accession>
<gene>
    <name evidence="1" type="ORF">FRX31_006160</name>
</gene>
<protein>
    <submittedName>
        <fullName evidence="1">Uncharacterized protein</fullName>
    </submittedName>
</protein>
<organism evidence="1 2">
    <name type="scientific">Thalictrum thalictroides</name>
    <name type="common">Rue-anemone</name>
    <name type="synonym">Anemone thalictroides</name>
    <dbReference type="NCBI Taxonomy" id="46969"/>
    <lineage>
        <taxon>Eukaryota</taxon>
        <taxon>Viridiplantae</taxon>
        <taxon>Streptophyta</taxon>
        <taxon>Embryophyta</taxon>
        <taxon>Tracheophyta</taxon>
        <taxon>Spermatophyta</taxon>
        <taxon>Magnoliopsida</taxon>
        <taxon>Ranunculales</taxon>
        <taxon>Ranunculaceae</taxon>
        <taxon>Thalictroideae</taxon>
        <taxon>Thalictrum</taxon>
    </lineage>
</organism>
<proteinExistence type="predicted"/>
<evidence type="ECO:0000313" key="1">
    <source>
        <dbReference type="EMBL" id="KAF5204253.1"/>
    </source>
</evidence>
<keyword evidence="2" id="KW-1185">Reference proteome</keyword>
<name>A0A7J6X4D4_THATH</name>
<evidence type="ECO:0000313" key="2">
    <source>
        <dbReference type="Proteomes" id="UP000554482"/>
    </source>
</evidence>